<dbReference type="HOGENOM" id="CLU_010622_0_0_1"/>
<dbReference type="AlphaFoldDB" id="M1WHQ8"/>
<dbReference type="Gene3D" id="3.80.10.10">
    <property type="entry name" value="Ribonuclease Inhibitor"/>
    <property type="match status" value="1"/>
</dbReference>
<evidence type="ECO:0000313" key="1">
    <source>
        <dbReference type="EMBL" id="CCE33154.1"/>
    </source>
</evidence>
<dbReference type="OrthoDB" id="2254954at2759"/>
<dbReference type="Gene3D" id="1.25.40.10">
    <property type="entry name" value="Tetratricopeptide repeat domain"/>
    <property type="match status" value="1"/>
</dbReference>
<accession>M1WHQ8</accession>
<dbReference type="VEuPathDB" id="FungiDB:CPUR_07078"/>
<reference evidence="1 2" key="1">
    <citation type="journal article" date="2013" name="PLoS Genet.">
        <title>Plant-symbiotic fungi as chemical engineers: Multi-genome analysis of the Clavicipitaceae reveals dynamics of alkaloid loci.</title>
        <authorList>
            <person name="Schardl C.L."/>
            <person name="Young C.A."/>
            <person name="Hesse U."/>
            <person name="Amyotte S.G."/>
            <person name="Andreeva K."/>
            <person name="Calie P.J."/>
            <person name="Fleetwood D.J."/>
            <person name="Haws D.C."/>
            <person name="Moore N."/>
            <person name="Oeser B."/>
            <person name="Panaccione D.G."/>
            <person name="Schweri K.K."/>
            <person name="Voisey C.R."/>
            <person name="Farman M.L."/>
            <person name="Jaromczyk J.W."/>
            <person name="Roe B.A."/>
            <person name="O'Sullivan D.M."/>
            <person name="Scott B."/>
            <person name="Tudzynski P."/>
            <person name="An Z."/>
            <person name="Arnaoudova E.G."/>
            <person name="Bullock C.T."/>
            <person name="Charlton N.D."/>
            <person name="Chen L."/>
            <person name="Cox M."/>
            <person name="Dinkins R.D."/>
            <person name="Florea S."/>
            <person name="Glenn A.E."/>
            <person name="Gordon A."/>
            <person name="Gueldener U."/>
            <person name="Harris D.R."/>
            <person name="Hollin W."/>
            <person name="Jaromczyk J."/>
            <person name="Johnson R.D."/>
            <person name="Khan A.K."/>
            <person name="Leistner E."/>
            <person name="Leuchtmann A."/>
            <person name="Li C."/>
            <person name="Liu J."/>
            <person name="Liu J."/>
            <person name="Liu M."/>
            <person name="Mace W."/>
            <person name="Machado C."/>
            <person name="Nagabhyru P."/>
            <person name="Pan J."/>
            <person name="Schmid J."/>
            <person name="Sugawara K."/>
            <person name="Steiner U."/>
            <person name="Takach J.E."/>
            <person name="Tanaka E."/>
            <person name="Webb J.S."/>
            <person name="Wilson E.V."/>
            <person name="Wiseman J.L."/>
            <person name="Yoshida R."/>
            <person name="Zeng Z."/>
        </authorList>
    </citation>
    <scope>NUCLEOTIDE SEQUENCE [LARGE SCALE GENOMIC DNA]</scope>
    <source>
        <strain evidence="1 2">20.1</strain>
    </source>
</reference>
<dbReference type="SUPFAM" id="SSF52047">
    <property type="entry name" value="RNI-like"/>
    <property type="match status" value="1"/>
</dbReference>
<organism evidence="1 2">
    <name type="scientific">Claviceps purpurea (strain 20.1)</name>
    <name type="common">Ergot fungus</name>
    <name type="synonym">Sphacelia segetum</name>
    <dbReference type="NCBI Taxonomy" id="1111077"/>
    <lineage>
        <taxon>Eukaryota</taxon>
        <taxon>Fungi</taxon>
        <taxon>Dikarya</taxon>
        <taxon>Ascomycota</taxon>
        <taxon>Pezizomycotina</taxon>
        <taxon>Sordariomycetes</taxon>
        <taxon>Hypocreomycetidae</taxon>
        <taxon>Hypocreales</taxon>
        <taxon>Clavicipitaceae</taxon>
        <taxon>Claviceps</taxon>
    </lineage>
</organism>
<proteinExistence type="predicted"/>
<gene>
    <name evidence="1" type="ORF">CPUR_07078</name>
</gene>
<comment type="caution">
    <text evidence="1">The sequence shown here is derived from an EMBL/GenBank/DDBJ whole genome shotgun (WGS) entry which is preliminary data.</text>
</comment>
<dbReference type="InterPro" id="IPR011990">
    <property type="entry name" value="TPR-like_helical_dom_sf"/>
</dbReference>
<dbReference type="STRING" id="1111077.M1WHQ8"/>
<dbReference type="Proteomes" id="UP000016801">
    <property type="component" value="Unassembled WGS sequence"/>
</dbReference>
<dbReference type="eggNOG" id="ENOG502S69X">
    <property type="taxonomic scope" value="Eukaryota"/>
</dbReference>
<protein>
    <submittedName>
        <fullName evidence="1">Uncharacterized protein</fullName>
    </submittedName>
</protein>
<evidence type="ECO:0000313" key="2">
    <source>
        <dbReference type="Proteomes" id="UP000016801"/>
    </source>
</evidence>
<keyword evidence="2" id="KW-1185">Reference proteome</keyword>
<dbReference type="InterPro" id="IPR032675">
    <property type="entry name" value="LRR_dom_sf"/>
</dbReference>
<sequence length="636" mass="72405">MADLIESGRNFYATKKYKRALVLFTKAIRSCPCVRGVERDRCTCKDFKMVAAQGGSIFREAMYTCRCDVGRTFSKCENVYHIQALDFRAATFEALGKFDHAMKDAECILELAPRLPDGYLRVGKIAQLKKHDEYAWKMYKAGIEALKEGSVDSSPKSQQLYDAQKPLNRRFFRQDPISLPAELVTHIFSFLHLSETLFVDPPLSRMDILKKMLSWAGDGGARKIVIPDTLTLTEAELTLLLNASPSLEHLEIRKPRGLSLSSIENIWKRLRHVNISGCLDWFAQTEEDNTVHTGRLLQTFLQNAASSLEHLILATIPPQWRNSVPQIPLFPKLKTLKMGYRIHGDLGASFSMFPLAVASPRLEQLCIGPDVPSLGPEYGPIWREKGQDMWPHLKVLVLHASSPEGEHAITVSTLQFLRCLNRGNSLQYVRFEFSAHELLGGLPNLFGNDLDHKFDVSQYAEFRNLRSLRSERMWISPDGAQPLLSNAINNEQLTSFDIVFPERDPRSVTTLDSSARHLKGYDWFRGTPSIHTLGCYGFSFSPHPKNDDDRLQNLLLPQFLATFPNLRTLHIDSSNYGQDAFVEVILSIMKVTRLKTIYMRLPESEALEKLRKTARFKGIQILWNDYSRQWPVSLES</sequence>
<dbReference type="SUPFAM" id="SSF48452">
    <property type="entry name" value="TPR-like"/>
    <property type="match status" value="1"/>
</dbReference>
<dbReference type="EMBL" id="CAGA01000052">
    <property type="protein sequence ID" value="CCE33154.1"/>
    <property type="molecule type" value="Genomic_DNA"/>
</dbReference>
<name>M1WHQ8_CLAP2</name>